<evidence type="ECO:0000313" key="2">
    <source>
        <dbReference type="Proteomes" id="UP001292116"/>
    </source>
</evidence>
<reference evidence="1 2" key="1">
    <citation type="submission" date="2023-11" db="EMBL/GenBank/DDBJ databases">
        <title>Draft genomes analysis of Pseudomonas asiatica isolated from milk, feces and farm soil of cows suffering from clinical mastitis.</title>
        <authorList>
            <person name="Rahman T."/>
            <person name="Das Z.C."/>
            <person name="Hoque M.N."/>
        </authorList>
    </citation>
    <scope>NUCLEOTIDE SEQUENCE [LARGE SCALE GENOMIC DNA]</scope>
    <source>
        <strain evidence="1 2">2F2</strain>
    </source>
</reference>
<organism evidence="1 2">
    <name type="scientific">Pseudomonas asiatica</name>
    <dbReference type="NCBI Taxonomy" id="2219225"/>
    <lineage>
        <taxon>Bacteria</taxon>
        <taxon>Pseudomonadati</taxon>
        <taxon>Pseudomonadota</taxon>
        <taxon>Gammaproteobacteria</taxon>
        <taxon>Pseudomonadales</taxon>
        <taxon>Pseudomonadaceae</taxon>
        <taxon>Pseudomonas</taxon>
    </lineage>
</organism>
<keyword evidence="2" id="KW-1185">Reference proteome</keyword>
<accession>A0ABU5L4H4</accession>
<proteinExistence type="predicted"/>
<name>A0ABU5L4H4_9PSED</name>
<gene>
    <name evidence="1" type="ORF">SOW75_23040</name>
</gene>
<dbReference type="RefSeq" id="WP_322492019.1">
    <property type="nucleotide sequence ID" value="NZ_JAXUBM010000033.1"/>
</dbReference>
<dbReference type="EMBL" id="JAXUBM010000033">
    <property type="protein sequence ID" value="MDZ5741062.1"/>
    <property type="molecule type" value="Genomic_DNA"/>
</dbReference>
<protein>
    <submittedName>
        <fullName evidence="1">Uncharacterized protein</fullName>
    </submittedName>
</protein>
<sequence length="217" mass="24379">MPIRILPLLREKTKGLFMFSAYIVPTEYDQPKPIDGEYAATVFETYAEFEYQGRKVIAKLSNQGLMNADGNIGKVIVSGYKADITWIGSAPSKPFEYPRTVERETSFETSLIATLVPHEFEQPHPFAYSSVGYRSRARSINVEFGTTHKYNAVLDDHVQLAVLDAPCTIAPLEGNHMKCLMVFDDATIFLAKRYGRGVHDVLVAKAVDELQQLLSKR</sequence>
<comment type="caution">
    <text evidence="1">The sequence shown here is derived from an EMBL/GenBank/DDBJ whole genome shotgun (WGS) entry which is preliminary data.</text>
</comment>
<evidence type="ECO:0000313" key="1">
    <source>
        <dbReference type="EMBL" id="MDZ5741062.1"/>
    </source>
</evidence>
<dbReference type="Proteomes" id="UP001292116">
    <property type="component" value="Unassembled WGS sequence"/>
</dbReference>